<dbReference type="GO" id="GO:0080044">
    <property type="term" value="F:quercetin 7-O-glucosyltransferase activity"/>
    <property type="evidence" value="ECO:0007669"/>
    <property type="project" value="TreeGrafter"/>
</dbReference>
<evidence type="ECO:0000256" key="5">
    <source>
        <dbReference type="RuleBase" id="RU003718"/>
    </source>
</evidence>
<dbReference type="PROSITE" id="PS00375">
    <property type="entry name" value="UDPGT"/>
    <property type="match status" value="1"/>
</dbReference>
<evidence type="ECO:0000256" key="2">
    <source>
        <dbReference type="ARBA" id="ARBA00009995"/>
    </source>
</evidence>
<dbReference type="Gene3D" id="3.40.50.2000">
    <property type="entry name" value="Glycogen Phosphorylase B"/>
    <property type="match status" value="2"/>
</dbReference>
<proteinExistence type="inferred from homology"/>
<organism evidence="7 8">
    <name type="scientific">Linum tenue</name>
    <dbReference type="NCBI Taxonomy" id="586396"/>
    <lineage>
        <taxon>Eukaryota</taxon>
        <taxon>Viridiplantae</taxon>
        <taxon>Streptophyta</taxon>
        <taxon>Embryophyta</taxon>
        <taxon>Tracheophyta</taxon>
        <taxon>Spermatophyta</taxon>
        <taxon>Magnoliopsida</taxon>
        <taxon>eudicotyledons</taxon>
        <taxon>Gunneridae</taxon>
        <taxon>Pentapetalae</taxon>
        <taxon>rosids</taxon>
        <taxon>fabids</taxon>
        <taxon>Malpighiales</taxon>
        <taxon>Linaceae</taxon>
        <taxon>Linum</taxon>
    </lineage>
</organism>
<comment type="caution">
    <text evidence="7">The sequence shown here is derived from an EMBL/GenBank/DDBJ whole genome shotgun (WGS) entry which is preliminary data.</text>
</comment>
<dbReference type="SUPFAM" id="SSF53756">
    <property type="entry name" value="UDP-Glycosyltransferase/glycogen phosphorylase"/>
    <property type="match status" value="1"/>
</dbReference>
<gene>
    <name evidence="7" type="ORF">LITE_LOCUS40834</name>
</gene>
<name>A0AAV0Q2B1_9ROSI</name>
<evidence type="ECO:0000313" key="7">
    <source>
        <dbReference type="EMBL" id="CAI0476561.1"/>
    </source>
</evidence>
<dbReference type="Proteomes" id="UP001154282">
    <property type="component" value="Unassembled WGS sequence"/>
</dbReference>
<dbReference type="GO" id="GO:0047213">
    <property type="term" value="F:anthocyanidin 3-O-glucosyltransferase activity"/>
    <property type="evidence" value="ECO:0007669"/>
    <property type="project" value="UniProtKB-EC"/>
</dbReference>
<comment type="pathway">
    <text evidence="1">Pigment biosynthesis; anthocyanin biosynthesis.</text>
</comment>
<dbReference type="EC" id="2.4.1.-" evidence="6"/>
<sequence>MANHGQPSEPTPKPHCLAVPFPTQGHINPILEFSKRLIPKGIRVTLLLTPFISKSISARDRTRISALEIGLETISDGHDEEGCPTGVGAQRFDAYVCTFREVGSKSLARLVQRMTDSGDSVHCIIYDSIIPWCLDVAKEFGILAADFFTQSCAVDAIYYGVREGKVPVGETTGYNFGVIPGLPALERRDLPTLLHDRGPDPDPFGLILGQFSNAEQADWVLCNSVREVEQEELSWLSNFLPFMTVGPTIPLPYLNNQHDDEDDTDLHGLSIFKPFNESTCANWLQTKPKRSVVYVSFGSIAGLAADQMEELFWGLRNSNHYFLWVVRQSEESKLPKESQLSAAAAAERGLIVRWCSQLEVLASEAVGCFVTHCGWNSTLEGLSLGVPMVAVPQWSDQPTNAKYVKDVWRVGVRVVEGGGGESGAVVGREEIERCLREVMEGESGEEIRRNSEKWKNVIREAAGEGGSSGSNIGDFAASLISKSRLLGLGL</sequence>
<dbReference type="Pfam" id="PF00201">
    <property type="entry name" value="UDPGT"/>
    <property type="match status" value="1"/>
</dbReference>
<dbReference type="EMBL" id="CAMGYJ010000009">
    <property type="protein sequence ID" value="CAI0476561.1"/>
    <property type="molecule type" value="Genomic_DNA"/>
</dbReference>
<dbReference type="InterPro" id="IPR002213">
    <property type="entry name" value="UDP_glucos_trans"/>
</dbReference>
<comment type="catalytic activity">
    <reaction evidence="4">
        <text>an anthocyanidin + UDP-alpha-D-glucose + H(+) = an anthocyanidin 3-O-beta-D-glucoside + UDP</text>
        <dbReference type="Rhea" id="RHEA:20093"/>
        <dbReference type="ChEBI" id="CHEBI:15378"/>
        <dbReference type="ChEBI" id="CHEBI:16307"/>
        <dbReference type="ChEBI" id="CHEBI:58223"/>
        <dbReference type="ChEBI" id="CHEBI:58885"/>
        <dbReference type="ChEBI" id="CHEBI:143576"/>
        <dbReference type="EC" id="2.4.1.115"/>
    </reaction>
</comment>
<evidence type="ECO:0000313" key="8">
    <source>
        <dbReference type="Proteomes" id="UP001154282"/>
    </source>
</evidence>
<accession>A0AAV0Q2B1</accession>
<dbReference type="AlphaFoldDB" id="A0AAV0Q2B1"/>
<evidence type="ECO:0000256" key="4">
    <source>
        <dbReference type="ARBA" id="ARBA00047606"/>
    </source>
</evidence>
<dbReference type="PANTHER" id="PTHR11926">
    <property type="entry name" value="GLUCOSYL/GLUCURONOSYL TRANSFERASES"/>
    <property type="match status" value="1"/>
</dbReference>
<dbReference type="GO" id="GO:0080043">
    <property type="term" value="F:quercetin 3-O-glucosyltransferase activity"/>
    <property type="evidence" value="ECO:0007669"/>
    <property type="project" value="TreeGrafter"/>
</dbReference>
<dbReference type="CDD" id="cd03784">
    <property type="entry name" value="GT1_Gtf-like"/>
    <property type="match status" value="1"/>
</dbReference>
<keyword evidence="3 5" id="KW-0808">Transferase</keyword>
<protein>
    <recommendedName>
        <fullName evidence="6">Glycosyltransferase</fullName>
        <ecNumber evidence="6">2.4.1.-</ecNumber>
    </recommendedName>
</protein>
<evidence type="ECO:0000256" key="6">
    <source>
        <dbReference type="RuleBase" id="RU362057"/>
    </source>
</evidence>
<evidence type="ECO:0000256" key="1">
    <source>
        <dbReference type="ARBA" id="ARBA00004935"/>
    </source>
</evidence>
<dbReference type="InterPro" id="IPR035595">
    <property type="entry name" value="UDP_glycos_trans_CS"/>
</dbReference>
<dbReference type="PANTHER" id="PTHR11926:SF1553">
    <property type="entry name" value="GLYCOSYLTRANSFERASE"/>
    <property type="match status" value="1"/>
</dbReference>
<keyword evidence="8" id="KW-1185">Reference proteome</keyword>
<keyword evidence="5" id="KW-0328">Glycosyltransferase</keyword>
<reference evidence="7" key="1">
    <citation type="submission" date="2022-08" db="EMBL/GenBank/DDBJ databases">
        <authorList>
            <person name="Gutierrez-Valencia J."/>
        </authorList>
    </citation>
    <scope>NUCLEOTIDE SEQUENCE</scope>
</reference>
<comment type="similarity">
    <text evidence="2 5">Belongs to the UDP-glycosyltransferase family.</text>
</comment>
<dbReference type="FunFam" id="3.40.50.2000:FF:000019">
    <property type="entry name" value="Glycosyltransferase"/>
    <property type="match status" value="1"/>
</dbReference>
<evidence type="ECO:0000256" key="3">
    <source>
        <dbReference type="ARBA" id="ARBA00022679"/>
    </source>
</evidence>